<accession>A0ABN7TUT0</accession>
<dbReference type="Proteomes" id="UP000730618">
    <property type="component" value="Unassembled WGS sequence"/>
</dbReference>
<evidence type="ECO:0000259" key="1">
    <source>
        <dbReference type="Pfam" id="PF07364"/>
    </source>
</evidence>
<proteinExistence type="predicted"/>
<evidence type="ECO:0000313" key="2">
    <source>
        <dbReference type="EMBL" id="CAG7652706.1"/>
    </source>
</evidence>
<keyword evidence="3" id="KW-1185">Reference proteome</keyword>
<comment type="caution">
    <text evidence="2">The sequence shown here is derived from an EMBL/GenBank/DDBJ whole genome shotgun (WGS) entry which is preliminary data.</text>
</comment>
<organism evidence="2 3">
    <name type="scientific">Paenibacillus allorhizosphaerae</name>
    <dbReference type="NCBI Taxonomy" id="2849866"/>
    <lineage>
        <taxon>Bacteria</taxon>
        <taxon>Bacillati</taxon>
        <taxon>Bacillota</taxon>
        <taxon>Bacilli</taxon>
        <taxon>Bacillales</taxon>
        <taxon>Paenibacillaceae</taxon>
        <taxon>Paenibacillus</taxon>
    </lineage>
</organism>
<protein>
    <recommendedName>
        <fullName evidence="1">Microcystin LR degradation protein MlrC N-terminal domain-containing protein</fullName>
    </recommendedName>
</protein>
<sequence length="291" mass="31942">MSAQLRIGVVGVYHETNTFAPGITQWKDFRHCFTAGKEAFMSLFLHTRTTMGGVIDAANQWNIQLVPGVYASATPGGIVSAEAAQRILEQLPASIEPGLDGLVVILHGAMVSEQHCDMEVALLEAIRAVVGQELPIAATVDLHANLGTEMSALCSLLVGYDRYPHIDAYERGMEAVDLLLRHLNGEIKPRMAIARPNMLVVPQTMITTEGVMKSQPGPVFHLMFIDQSEVSDFDTFQLRDTQLYTRFAEEMLNAGILVRPNGLWYVSAAHGEAEVRETLDAVERVAMRIAP</sequence>
<feature type="domain" description="Microcystin LR degradation protein MlrC N-terminal" evidence="1">
    <location>
        <begin position="6"/>
        <end position="214"/>
    </location>
</feature>
<dbReference type="RefSeq" id="WP_218101528.1">
    <property type="nucleotide sequence ID" value="NZ_CAJVCE010000018.1"/>
</dbReference>
<dbReference type="EMBL" id="CAJVCE010000018">
    <property type="protein sequence ID" value="CAG7652706.1"/>
    <property type="molecule type" value="Genomic_DNA"/>
</dbReference>
<gene>
    <name evidence="2" type="ORF">PAECIP111802_05309</name>
</gene>
<dbReference type="InterPro" id="IPR015995">
    <property type="entry name" value="MlrC_N"/>
</dbReference>
<name>A0ABN7TUT0_9BACL</name>
<evidence type="ECO:0000313" key="3">
    <source>
        <dbReference type="Proteomes" id="UP000730618"/>
    </source>
</evidence>
<dbReference type="Pfam" id="PF07364">
    <property type="entry name" value="DUF1485"/>
    <property type="match status" value="1"/>
</dbReference>
<reference evidence="2 3" key="1">
    <citation type="submission" date="2021-06" db="EMBL/GenBank/DDBJ databases">
        <authorList>
            <person name="Criscuolo A."/>
        </authorList>
    </citation>
    <scope>NUCLEOTIDE SEQUENCE [LARGE SCALE GENOMIC DNA]</scope>
    <source>
        <strain evidence="3">CIP 111802</strain>
    </source>
</reference>